<dbReference type="PaxDb" id="29760-VIT_08s0007g02420.t01"/>
<dbReference type="InParanoid" id="D7TH61"/>
<organism evidence="1 2">
    <name type="scientific">Vitis vinifera</name>
    <name type="common">Grape</name>
    <dbReference type="NCBI Taxonomy" id="29760"/>
    <lineage>
        <taxon>Eukaryota</taxon>
        <taxon>Viridiplantae</taxon>
        <taxon>Streptophyta</taxon>
        <taxon>Embryophyta</taxon>
        <taxon>Tracheophyta</taxon>
        <taxon>Spermatophyta</taxon>
        <taxon>Magnoliopsida</taxon>
        <taxon>eudicotyledons</taxon>
        <taxon>Gunneridae</taxon>
        <taxon>Pentapetalae</taxon>
        <taxon>rosids</taxon>
        <taxon>Vitales</taxon>
        <taxon>Vitaceae</taxon>
        <taxon>Viteae</taxon>
        <taxon>Vitis</taxon>
    </lineage>
</organism>
<dbReference type="Proteomes" id="UP000009183">
    <property type="component" value="Chromosome 8"/>
</dbReference>
<sequence length="71" mass="8720">MFFIYHLLYFYFLIHLQKKIYIFCIYFTNNLFNKVFIRQIPICFPALGISHKKLTMDFKIIAYKPRMSLSI</sequence>
<proteinExistence type="predicted"/>
<name>D7TH61_VITVI</name>
<dbReference type="EMBL" id="FN595991">
    <property type="protein sequence ID" value="CBI30377.3"/>
    <property type="molecule type" value="Genomic_DNA"/>
</dbReference>
<accession>D7TH61</accession>
<evidence type="ECO:0000313" key="2">
    <source>
        <dbReference type="Proteomes" id="UP000009183"/>
    </source>
</evidence>
<reference evidence="2" key="1">
    <citation type="journal article" date="2007" name="Nature">
        <title>The grapevine genome sequence suggests ancestral hexaploidization in major angiosperm phyla.</title>
        <authorList>
            <consortium name="The French-Italian Public Consortium for Grapevine Genome Characterization."/>
            <person name="Jaillon O."/>
            <person name="Aury J.-M."/>
            <person name="Noel B."/>
            <person name="Policriti A."/>
            <person name="Clepet C."/>
            <person name="Casagrande A."/>
            <person name="Choisne N."/>
            <person name="Aubourg S."/>
            <person name="Vitulo N."/>
            <person name="Jubin C."/>
            <person name="Vezzi A."/>
            <person name="Legeai F."/>
            <person name="Hugueney P."/>
            <person name="Dasilva C."/>
            <person name="Horner D."/>
            <person name="Mica E."/>
            <person name="Jublot D."/>
            <person name="Poulain J."/>
            <person name="Bruyere C."/>
            <person name="Billault A."/>
            <person name="Segurens B."/>
            <person name="Gouyvenoux M."/>
            <person name="Ugarte E."/>
            <person name="Cattonaro F."/>
            <person name="Anthouard V."/>
            <person name="Vico V."/>
            <person name="Del Fabbro C."/>
            <person name="Alaux M."/>
            <person name="Di Gaspero G."/>
            <person name="Dumas V."/>
            <person name="Felice N."/>
            <person name="Paillard S."/>
            <person name="Juman I."/>
            <person name="Moroldo M."/>
            <person name="Scalabrin S."/>
            <person name="Canaguier A."/>
            <person name="Le Clainche I."/>
            <person name="Malacrida G."/>
            <person name="Durand E."/>
            <person name="Pesole G."/>
            <person name="Laucou V."/>
            <person name="Chatelet P."/>
            <person name="Merdinoglu D."/>
            <person name="Delledonne M."/>
            <person name="Pezzotti M."/>
            <person name="Lecharny A."/>
            <person name="Scarpelli C."/>
            <person name="Artiguenave F."/>
            <person name="Pe M.E."/>
            <person name="Valle G."/>
            <person name="Morgante M."/>
            <person name="Caboche M."/>
            <person name="Adam-Blondon A.-F."/>
            <person name="Weissenbach J."/>
            <person name="Quetier F."/>
            <person name="Wincker P."/>
        </authorList>
    </citation>
    <scope>NUCLEOTIDE SEQUENCE [LARGE SCALE GENOMIC DNA]</scope>
    <source>
        <strain evidence="2">cv. Pinot noir / PN40024</strain>
    </source>
</reference>
<keyword evidence="2" id="KW-1185">Reference proteome</keyword>
<protein>
    <submittedName>
        <fullName evidence="1">Uncharacterized protein</fullName>
    </submittedName>
</protein>
<dbReference type="AlphaFoldDB" id="D7TH61"/>
<dbReference type="HOGENOM" id="CLU_2745256_0_0_1"/>
<evidence type="ECO:0000313" key="1">
    <source>
        <dbReference type="EMBL" id="CBI30377.3"/>
    </source>
</evidence>
<gene>
    <name evidence="1" type="ordered locus">VIT_08s0007g02420</name>
</gene>